<dbReference type="PANTHER" id="PTHR28595:SF1">
    <property type="entry name" value="LARGE RIBOSOMAL SUBUNIT PROTEIN ML54"/>
    <property type="match status" value="1"/>
</dbReference>
<reference evidence="8" key="1">
    <citation type="submission" date="2020-06" db="EMBL/GenBank/DDBJ databases">
        <authorList>
            <consortium name="Wellcome Sanger Institute Data Sharing"/>
        </authorList>
    </citation>
    <scope>NUCLEOTIDE SEQUENCE [LARGE SCALE GENOMIC DNA]</scope>
</reference>
<evidence type="ECO:0000256" key="7">
    <source>
        <dbReference type="ARBA" id="ARBA00035179"/>
    </source>
</evidence>
<evidence type="ECO:0000256" key="3">
    <source>
        <dbReference type="ARBA" id="ARBA00022980"/>
    </source>
</evidence>
<name>A0A8C5EIT7_GOUWI</name>
<dbReference type="PANTHER" id="PTHR28595">
    <property type="entry name" value="39S RIBOSOMAL PROTEIN L54, MITOCHONDRIAL"/>
    <property type="match status" value="1"/>
</dbReference>
<keyword evidence="9" id="KW-1185">Reference proteome</keyword>
<keyword evidence="2" id="KW-0809">Transit peptide</keyword>
<proteinExistence type="inferred from homology"/>
<dbReference type="Proteomes" id="UP000694680">
    <property type="component" value="Chromosome 4"/>
</dbReference>
<evidence type="ECO:0000313" key="8">
    <source>
        <dbReference type="Ensembl" id="ENSGWIP00000022498.1"/>
    </source>
</evidence>
<protein>
    <recommendedName>
        <fullName evidence="7">Large ribosomal subunit protein mL54</fullName>
    </recommendedName>
</protein>
<dbReference type="GO" id="GO:0003735">
    <property type="term" value="F:structural constituent of ribosome"/>
    <property type="evidence" value="ECO:0007669"/>
    <property type="project" value="TreeGrafter"/>
</dbReference>
<dbReference type="Pfam" id="PF08561">
    <property type="entry name" value="Ribosomal_L37"/>
    <property type="match status" value="1"/>
</dbReference>
<evidence type="ECO:0000313" key="9">
    <source>
        <dbReference type="Proteomes" id="UP000694680"/>
    </source>
</evidence>
<dbReference type="GO" id="GO:0005762">
    <property type="term" value="C:mitochondrial large ribosomal subunit"/>
    <property type="evidence" value="ECO:0007669"/>
    <property type="project" value="TreeGrafter"/>
</dbReference>
<comment type="similarity">
    <text evidence="6">Belongs to the mitochondrion-specific ribosomal protein mL54 family.</text>
</comment>
<keyword evidence="3" id="KW-0689">Ribosomal protein</keyword>
<keyword evidence="5" id="KW-0687">Ribonucleoprotein</keyword>
<evidence type="ECO:0000256" key="5">
    <source>
        <dbReference type="ARBA" id="ARBA00023274"/>
    </source>
</evidence>
<reference evidence="8" key="2">
    <citation type="submission" date="2025-08" db="UniProtKB">
        <authorList>
            <consortium name="Ensembl"/>
        </authorList>
    </citation>
    <scope>IDENTIFICATION</scope>
</reference>
<sequence length="154" mass="17536">TNVKLSHGDLTLSSANMSGCRLFSVVVLTKCIKSSRAPLLCSPSVLDRVQRCGYAKKVVGKGKGKGMVKEELKGPEVCTDPVRLTSYAVGANIYKQGEDPKLKPFEEYPEWLFNLNLGEPKKLSELEPDSWEYWKRLRKENIWRHNRLHKGKKF</sequence>
<evidence type="ECO:0000256" key="2">
    <source>
        <dbReference type="ARBA" id="ARBA00022946"/>
    </source>
</evidence>
<evidence type="ECO:0000256" key="6">
    <source>
        <dbReference type="ARBA" id="ARBA00033752"/>
    </source>
</evidence>
<comment type="subcellular location">
    <subcellularLocation>
        <location evidence="1">Mitochondrion</location>
    </subcellularLocation>
</comment>
<gene>
    <name evidence="8" type="primary">mrpl54</name>
</gene>
<dbReference type="InterPro" id="IPR013870">
    <property type="entry name" value="Ribosomal_mL54"/>
</dbReference>
<reference evidence="8" key="3">
    <citation type="submission" date="2025-09" db="UniProtKB">
        <authorList>
            <consortium name="Ensembl"/>
        </authorList>
    </citation>
    <scope>IDENTIFICATION</scope>
</reference>
<evidence type="ECO:0000256" key="4">
    <source>
        <dbReference type="ARBA" id="ARBA00023128"/>
    </source>
</evidence>
<organism evidence="8 9">
    <name type="scientific">Gouania willdenowi</name>
    <name type="common">Blunt-snouted clingfish</name>
    <name type="synonym">Lepadogaster willdenowi</name>
    <dbReference type="NCBI Taxonomy" id="441366"/>
    <lineage>
        <taxon>Eukaryota</taxon>
        <taxon>Metazoa</taxon>
        <taxon>Chordata</taxon>
        <taxon>Craniata</taxon>
        <taxon>Vertebrata</taxon>
        <taxon>Euteleostomi</taxon>
        <taxon>Actinopterygii</taxon>
        <taxon>Neopterygii</taxon>
        <taxon>Teleostei</taxon>
        <taxon>Neoteleostei</taxon>
        <taxon>Acanthomorphata</taxon>
        <taxon>Ovalentaria</taxon>
        <taxon>Blenniimorphae</taxon>
        <taxon>Blenniiformes</taxon>
        <taxon>Gobiesocoidei</taxon>
        <taxon>Gobiesocidae</taxon>
        <taxon>Gobiesocinae</taxon>
        <taxon>Gouania</taxon>
    </lineage>
</organism>
<dbReference type="AlphaFoldDB" id="A0A8C5EIT7"/>
<dbReference type="Ensembl" id="ENSGWIT00000024658.1">
    <property type="protein sequence ID" value="ENSGWIP00000022498.1"/>
    <property type="gene ID" value="ENSGWIG00000012053.1"/>
</dbReference>
<keyword evidence="4" id="KW-0496">Mitochondrion</keyword>
<accession>A0A8C5EIT7</accession>
<evidence type="ECO:0000256" key="1">
    <source>
        <dbReference type="ARBA" id="ARBA00004173"/>
    </source>
</evidence>